<keyword evidence="11" id="KW-0511">Multifunctional enzyme</keyword>
<comment type="similarity">
    <text evidence="1">Belongs to the archaeal DNA polymerase II family.</text>
</comment>
<evidence type="ECO:0000256" key="10">
    <source>
        <dbReference type="ARBA" id="ARBA00023125"/>
    </source>
</evidence>
<dbReference type="InterPro" id="IPR016033">
    <property type="entry name" value="PolC_DP2_N"/>
</dbReference>
<gene>
    <name evidence="19" type="primary">DPB1</name>
</gene>
<feature type="domain" description="DNA polymerase II large subunit DP2 central" evidence="17">
    <location>
        <begin position="315"/>
        <end position="469"/>
    </location>
</feature>
<dbReference type="Pfam" id="PF24844">
    <property type="entry name" value="PolC_DP2_central"/>
    <property type="match status" value="2"/>
</dbReference>
<comment type="function">
    <text evidence="12">Possesses two activities: a DNA synthesis (polymerase) and an exonucleolytic activity that degrades single-stranded DNA in the 3'- to 5'-direction. Has a template-primer preference which is characteristic of a replicative DNA polymerase.</text>
</comment>
<dbReference type="Pfam" id="PF03833">
    <property type="entry name" value="PolC_DP2_N"/>
    <property type="match status" value="1"/>
</dbReference>
<evidence type="ECO:0000256" key="1">
    <source>
        <dbReference type="ARBA" id="ARBA00011053"/>
    </source>
</evidence>
<dbReference type="EMBL" id="KF900782">
    <property type="protein sequence ID" value="AIF06822.1"/>
    <property type="molecule type" value="Genomic_DNA"/>
</dbReference>
<feature type="domain" description="DNA polymerase II large subunit DP2 central" evidence="17">
    <location>
        <begin position="743"/>
        <end position="836"/>
    </location>
</feature>
<feature type="region of interest" description="Disordered" evidence="15">
    <location>
        <begin position="704"/>
        <end position="725"/>
    </location>
</feature>
<keyword evidence="8" id="KW-0269">Exonuclease</keyword>
<protein>
    <recommendedName>
        <fullName evidence="13">DNA polymerase II large subunit</fullName>
    </recommendedName>
</protein>
<keyword evidence="3 19" id="KW-0808">Transferase</keyword>
<dbReference type="Pfam" id="PF24846">
    <property type="entry name" value="PolC_DP2_cat"/>
    <property type="match status" value="1"/>
</dbReference>
<comment type="subunit">
    <text evidence="2">Heterodimer of a large subunit and a small subunit.</text>
</comment>
<dbReference type="InterPro" id="IPR056172">
    <property type="entry name" value="PolC_DP2_cat_dom"/>
</dbReference>
<dbReference type="PANTHER" id="PTHR42210">
    <property type="entry name" value="DNA POLYMERASE II LARGE SUBUNIT"/>
    <property type="match status" value="1"/>
</dbReference>
<keyword evidence="5" id="KW-0235">DNA replication</keyword>
<keyword evidence="7" id="KW-0378">Hydrolase</keyword>
<keyword evidence="4 19" id="KW-0548">Nucleotidyltransferase</keyword>
<dbReference type="InterPro" id="IPR004475">
    <property type="entry name" value="PolC_DP2"/>
</dbReference>
<evidence type="ECO:0000256" key="14">
    <source>
        <dbReference type="ARBA" id="ARBA00049244"/>
    </source>
</evidence>
<feature type="domain" description="DNA polymerase II large subunit DP2 catalytic" evidence="18">
    <location>
        <begin position="887"/>
        <end position="1180"/>
    </location>
</feature>
<keyword evidence="6" id="KW-0540">Nuclease</keyword>
<evidence type="ECO:0000259" key="18">
    <source>
        <dbReference type="Pfam" id="PF24846"/>
    </source>
</evidence>
<evidence type="ECO:0000256" key="4">
    <source>
        <dbReference type="ARBA" id="ARBA00022695"/>
    </source>
</evidence>
<evidence type="ECO:0000256" key="9">
    <source>
        <dbReference type="ARBA" id="ARBA00022932"/>
    </source>
</evidence>
<evidence type="ECO:0000313" key="19">
    <source>
        <dbReference type="EMBL" id="AIF06822.1"/>
    </source>
</evidence>
<accession>A0A075GX22</accession>
<reference evidence="19" key="1">
    <citation type="journal article" date="2014" name="Genome Biol. Evol.">
        <title>Pangenome evidence for extensive interdomain horizontal transfer affecting lineage core and shell genes in uncultured planktonic thaumarchaeota and euryarchaeota.</title>
        <authorList>
            <person name="Deschamps P."/>
            <person name="Zivanovic Y."/>
            <person name="Moreira D."/>
            <person name="Rodriguez-Valera F."/>
            <person name="Lopez-Garcia P."/>
        </authorList>
    </citation>
    <scope>NUCLEOTIDE SEQUENCE</scope>
</reference>
<feature type="domain" description="DNA polymerase II large subunit DP2 N-terminal" evidence="16">
    <location>
        <begin position="23"/>
        <end position="299"/>
    </location>
</feature>
<keyword evidence="10" id="KW-0238">DNA-binding</keyword>
<dbReference type="GO" id="GO:0003887">
    <property type="term" value="F:DNA-directed DNA polymerase activity"/>
    <property type="evidence" value="ECO:0007669"/>
    <property type="project" value="UniProtKB-KW"/>
</dbReference>
<evidence type="ECO:0000256" key="13">
    <source>
        <dbReference type="ARBA" id="ARBA00026137"/>
    </source>
</evidence>
<dbReference type="GO" id="GO:0004527">
    <property type="term" value="F:exonuclease activity"/>
    <property type="evidence" value="ECO:0007669"/>
    <property type="project" value="UniProtKB-KW"/>
</dbReference>
<keyword evidence="9" id="KW-0239">DNA-directed DNA polymerase</keyword>
<sequence length="1325" mass="146070">MGGDKQQIAVYDEARLVGEREAYQNWLDRRAEEVYRIAASAKAKGLDFEDEVEIPRTADLASRTQKLLEADYLHGLNIEDDLRNLLRTSERENAAIEIALDVAKRMHARTSDIEKAIDSGIRVGLAVLTEAVLVAPLEGIGGVRIMNNADGSEFLSIDFAGPIRAAGGTAQALGVLIGDMIRRELGVGRYVPTTPEVERVKEEFGLYRAGMQYKPPPEEIEVIVRACPVMINGEETEKLECSGYKEVRNIVNSNGTARTRIRGGVLLVIGEGLCLKAPKILKHTQRLDVPGWDFVAQFVGKDKAGAESDDGVKRREIPKISRFMDDIIAGRPVFGQPGEPGGFRLRYGRSRASGLAAAGVNPVSMEALGGFLSVGTQMKVERPGKACAVTPCIDIDGPTVLLDDGAFRRVATVEEWRDCADRVLSIWDSGEILSGFGEFLENNKELVPSAYNRDWWAADLADALDHPEKTDRFAELLDISRESLPPGIPFNGAIERDGESSLGRNWRRRDWYLFLRDMELGWEQSRAIAQEFGTAVPPPWNLWWSDMPMSFAPTVIEALVSSTVEDGAVRLHGAAREWFPKEHIDDIGLPAPSTGTWPRWTEVHSHGILKSALMTLGVEHHHDGDDVVIPSHWKGLVEGLGLERHGSAFRIANEAGPHIDDRVSKIREATDVIAQDDGRKEELEGRRAVVRMRAETAARQEGLGIQETDEAGEAASGKIEDPGPDDSVALRAARVLLDEHSVERSLWLTRRLSGLRWEDSAPCRVGSRMGRPEKAGTREMKPKVHALYPIAENGGPQRLLGLAAGKGVIRVQMGPRVCDKCGQESPHLRCHNRLVSGEVVECGGKTQRKRIRGANRYTRRLGQYTSVPLEDIVEDKRRALGLDRIPARIKAVKGLISVKQTPEPIEKGILRAKHDVSVFRDGTSRYDMSDVPLTHFRPSEIGTPWNVLFDLGYKHDVFGDELSSDEQLLELLPQDFVPSISAKGQLLAICGFVDDLLVRFYGMDAFYEAGDERDLIGHLAIGLAPHTSGGVLCRIIGWTTASAGYAHPLFHAAKRRNCDGDEDSLMLLLDGLLNFSKSILPAGRGGRMDAPLVLSTRINAKEIDKEALNVDCSWAYTRAFYEATKSRPHPNEIEELVDLAGDRIGSIGEVRGYGWTHDSGKLDAGPVNSSYKTLKTMEDKMLAQLALGQRLRAVSAQRVASQVIESHFLPDLRGNLMAFTRQKIRCVKCAHSYRRIPLAGKCIQNISTSGGLSVGRGDGGTLCGGNVVLTVSEGAVRKYIEITREVIENYGVDDYTKQRVEWMTDSVDSLFNDDTVTVMTLNDFV</sequence>
<evidence type="ECO:0000256" key="3">
    <source>
        <dbReference type="ARBA" id="ARBA00022679"/>
    </source>
</evidence>
<dbReference type="PIRSF" id="PIRSF016275">
    <property type="entry name" value="PolC_DP2"/>
    <property type="match status" value="1"/>
</dbReference>
<evidence type="ECO:0000256" key="7">
    <source>
        <dbReference type="ARBA" id="ARBA00022801"/>
    </source>
</evidence>
<evidence type="ECO:0000256" key="8">
    <source>
        <dbReference type="ARBA" id="ARBA00022839"/>
    </source>
</evidence>
<evidence type="ECO:0000256" key="15">
    <source>
        <dbReference type="SAM" id="MobiDB-lite"/>
    </source>
</evidence>
<proteinExistence type="inferred from homology"/>
<dbReference type="PANTHER" id="PTHR42210:SF1">
    <property type="entry name" value="DNA POLYMERASE II LARGE SUBUNIT"/>
    <property type="match status" value="1"/>
</dbReference>
<evidence type="ECO:0000256" key="11">
    <source>
        <dbReference type="ARBA" id="ARBA00023268"/>
    </source>
</evidence>
<evidence type="ECO:0000259" key="16">
    <source>
        <dbReference type="Pfam" id="PF03833"/>
    </source>
</evidence>
<organism evidence="19">
    <name type="scientific">uncultured marine group II/III euryarchaeote KM3_196_E05</name>
    <dbReference type="NCBI Taxonomy" id="1457971"/>
    <lineage>
        <taxon>Archaea</taxon>
        <taxon>Methanobacteriati</taxon>
        <taxon>Methanobacteriota</taxon>
        <taxon>environmental samples</taxon>
    </lineage>
</organism>
<dbReference type="InterPro" id="IPR056171">
    <property type="entry name" value="PolC_DP2_central_dom"/>
</dbReference>
<evidence type="ECO:0000256" key="5">
    <source>
        <dbReference type="ARBA" id="ARBA00022705"/>
    </source>
</evidence>
<evidence type="ECO:0000256" key="6">
    <source>
        <dbReference type="ARBA" id="ARBA00022722"/>
    </source>
</evidence>
<dbReference type="GO" id="GO:0006260">
    <property type="term" value="P:DNA replication"/>
    <property type="evidence" value="ECO:0007669"/>
    <property type="project" value="UniProtKB-KW"/>
</dbReference>
<dbReference type="GO" id="GO:0003677">
    <property type="term" value="F:DNA binding"/>
    <property type="evidence" value="ECO:0007669"/>
    <property type="project" value="UniProtKB-KW"/>
</dbReference>
<comment type="catalytic activity">
    <reaction evidence="14">
        <text>DNA(n) + a 2'-deoxyribonucleoside 5'-triphosphate = DNA(n+1) + diphosphate</text>
        <dbReference type="Rhea" id="RHEA:22508"/>
        <dbReference type="Rhea" id="RHEA-COMP:17339"/>
        <dbReference type="Rhea" id="RHEA-COMP:17340"/>
        <dbReference type="ChEBI" id="CHEBI:33019"/>
        <dbReference type="ChEBI" id="CHEBI:61560"/>
        <dbReference type="ChEBI" id="CHEBI:173112"/>
        <dbReference type="EC" id="2.7.7.7"/>
    </reaction>
</comment>
<evidence type="ECO:0000256" key="2">
    <source>
        <dbReference type="ARBA" id="ARBA00011315"/>
    </source>
</evidence>
<evidence type="ECO:0000259" key="17">
    <source>
        <dbReference type="Pfam" id="PF24844"/>
    </source>
</evidence>
<evidence type="ECO:0000256" key="12">
    <source>
        <dbReference type="ARBA" id="ARBA00025068"/>
    </source>
</evidence>
<name>A0A075GX22_9EURY</name>